<accession>A0A6J4ULZ4</accession>
<protein>
    <submittedName>
        <fullName evidence="2">Uncharacterized protein</fullName>
    </submittedName>
</protein>
<evidence type="ECO:0000313" key="2">
    <source>
        <dbReference type="EMBL" id="CAA9554580.1"/>
    </source>
</evidence>
<reference evidence="2" key="1">
    <citation type="submission" date="2020-02" db="EMBL/GenBank/DDBJ databases">
        <authorList>
            <person name="Meier V. D."/>
        </authorList>
    </citation>
    <scope>NUCLEOTIDE SEQUENCE</scope>
    <source>
        <strain evidence="2">AVDCRST_MAG73</strain>
    </source>
</reference>
<sequence>MASADATSALFPIPAEGDEPAADAGAFAWSREEPGFDPPLAVPAVGTDDPFGALAGVIPFAFDDGGAESDRGTEPIDFSDVEPSDFGRAAFAAVPGFDIDSDQNSGPIGVAADEPSPPVLPRDAAEAWEDAADPFVVAGVPGRTAETTEPADEAELVAADAWPSFVASARDDAVGLSAVGDLFARLRAQKAALVEEGALVVAGTLRRALPAPVSGAPDQAVGGEPERLPVAFPLRNEGPLVANVAGNGSNPQPRKRSNGVNLVARPAQSSGFDLAALREQVRGEGKRHTRSPR</sequence>
<evidence type="ECO:0000256" key="1">
    <source>
        <dbReference type="SAM" id="MobiDB-lite"/>
    </source>
</evidence>
<organism evidence="2">
    <name type="scientific">uncultured Thermomicrobiales bacterium</name>
    <dbReference type="NCBI Taxonomy" id="1645740"/>
    <lineage>
        <taxon>Bacteria</taxon>
        <taxon>Pseudomonadati</taxon>
        <taxon>Thermomicrobiota</taxon>
        <taxon>Thermomicrobia</taxon>
        <taxon>Thermomicrobiales</taxon>
        <taxon>environmental samples</taxon>
    </lineage>
</organism>
<proteinExistence type="predicted"/>
<feature type="region of interest" description="Disordered" evidence="1">
    <location>
        <begin position="1"/>
        <end position="44"/>
    </location>
</feature>
<dbReference type="EMBL" id="CADCWE010000210">
    <property type="protein sequence ID" value="CAA9554580.1"/>
    <property type="molecule type" value="Genomic_DNA"/>
</dbReference>
<name>A0A6J4ULZ4_9BACT</name>
<dbReference type="AlphaFoldDB" id="A0A6J4ULZ4"/>
<feature type="region of interest" description="Disordered" evidence="1">
    <location>
        <begin position="273"/>
        <end position="293"/>
    </location>
</feature>
<gene>
    <name evidence="2" type="ORF">AVDCRST_MAG73-3175</name>
</gene>